<evidence type="ECO:0000313" key="1">
    <source>
        <dbReference type="EMBL" id="KXN71533.1"/>
    </source>
</evidence>
<dbReference type="EMBL" id="KQ964473">
    <property type="protein sequence ID" value="KXN71533.1"/>
    <property type="molecule type" value="Genomic_DNA"/>
</dbReference>
<dbReference type="AlphaFoldDB" id="A0A137P952"/>
<evidence type="ECO:0008006" key="3">
    <source>
        <dbReference type="Google" id="ProtNLM"/>
    </source>
</evidence>
<reference evidence="1 2" key="1">
    <citation type="journal article" date="2015" name="Genome Biol. Evol.">
        <title>Phylogenomic analyses indicate that early fungi evolved digesting cell walls of algal ancestors of land plants.</title>
        <authorList>
            <person name="Chang Y."/>
            <person name="Wang S."/>
            <person name="Sekimoto S."/>
            <person name="Aerts A.L."/>
            <person name="Choi C."/>
            <person name="Clum A."/>
            <person name="LaButti K.M."/>
            <person name="Lindquist E.A."/>
            <person name="Yee Ngan C."/>
            <person name="Ohm R.A."/>
            <person name="Salamov A.A."/>
            <person name="Grigoriev I.V."/>
            <person name="Spatafora J.W."/>
            <person name="Berbee M.L."/>
        </authorList>
    </citation>
    <scope>NUCLEOTIDE SEQUENCE [LARGE SCALE GENOMIC DNA]</scope>
    <source>
        <strain evidence="1 2">NRRL 28638</strain>
    </source>
</reference>
<dbReference type="Proteomes" id="UP000070444">
    <property type="component" value="Unassembled WGS sequence"/>
</dbReference>
<proteinExistence type="predicted"/>
<evidence type="ECO:0000313" key="2">
    <source>
        <dbReference type="Proteomes" id="UP000070444"/>
    </source>
</evidence>
<name>A0A137P952_CONC2</name>
<dbReference type="Gene3D" id="3.80.10.10">
    <property type="entry name" value="Ribonuclease Inhibitor"/>
    <property type="match status" value="1"/>
</dbReference>
<accession>A0A137P952</accession>
<dbReference type="InterPro" id="IPR032675">
    <property type="entry name" value="LRR_dom_sf"/>
</dbReference>
<gene>
    <name evidence="1" type="ORF">CONCODRAFT_5789</name>
</gene>
<protein>
    <recommendedName>
        <fullName evidence="3">RNI-like protein</fullName>
    </recommendedName>
</protein>
<sequence length="450" mass="51827">MGTLKNFDNINKKMKNLDEIEEIDWKLILSSQDTVKYIPKANLINFSQICKFVRNRLLPRVFCSIVLRSPSERMRGLPLYTMGTEVKSKVLDRYNKDLKKHIPHVRSVIHEHDYNEILLLSIPQVFNKLSRLLLFDSSFTLDTFHKLMGGLNHLKSLSIEYSLFLVFDISDNTITLHLPPSLVSLKVSYGELMRAEFNPSFSFGDYLLHYSYYSSSCLNFNIHRGSLPNLKMLQIENNGSDFTGTHNSLISGSNQLTNLSTRLSLINELTFINLQSLTKLALTTDYEFPQRLLDCTFPTLENLKEFSIMGGSNFNNYIDPICESIKRILNIGKNANKLTFLYTQIARISIEEVIQIFPNLKELNLVKAGKASNLGPIKLSNTIKTLNLINFNPKLAELNNIKYSSELEAIRIAYEEDKRNYFKFDEAELAKDAEGWRVIRFYGSSIKYYK</sequence>
<keyword evidence="2" id="KW-1185">Reference proteome</keyword>
<dbReference type="OrthoDB" id="676979at2759"/>
<organism evidence="1 2">
    <name type="scientific">Conidiobolus coronatus (strain ATCC 28846 / CBS 209.66 / NRRL 28638)</name>
    <name type="common">Delacroixia coronata</name>
    <dbReference type="NCBI Taxonomy" id="796925"/>
    <lineage>
        <taxon>Eukaryota</taxon>
        <taxon>Fungi</taxon>
        <taxon>Fungi incertae sedis</taxon>
        <taxon>Zoopagomycota</taxon>
        <taxon>Entomophthoromycotina</taxon>
        <taxon>Entomophthoromycetes</taxon>
        <taxon>Entomophthorales</taxon>
        <taxon>Ancylistaceae</taxon>
        <taxon>Conidiobolus</taxon>
    </lineage>
</organism>